<dbReference type="GO" id="GO:0046872">
    <property type="term" value="F:metal ion binding"/>
    <property type="evidence" value="ECO:0007669"/>
    <property type="project" value="UniProtKB-KW"/>
</dbReference>
<evidence type="ECO:0000256" key="5">
    <source>
        <dbReference type="ARBA" id="ARBA00023152"/>
    </source>
</evidence>
<dbReference type="GO" id="GO:0006096">
    <property type="term" value="P:glycolytic process"/>
    <property type="evidence" value="ECO:0007669"/>
    <property type="project" value="UniProtKB-KW"/>
</dbReference>
<keyword evidence="3" id="KW-0418">Kinase</keyword>
<sequence length="66" mass="7393">FEELKKLHFHLESQFEVKGNLYETGIVETPFFSLVGIPTILVIDPQKLVGLGDTISSIAILFDTKD</sequence>
<dbReference type="SUPFAM" id="SSF53613">
    <property type="entry name" value="Ribokinase-like"/>
    <property type="match status" value="1"/>
</dbReference>
<organism evidence="6">
    <name type="scientific">marine sediment metagenome</name>
    <dbReference type="NCBI Taxonomy" id="412755"/>
    <lineage>
        <taxon>unclassified sequences</taxon>
        <taxon>metagenomes</taxon>
        <taxon>ecological metagenomes</taxon>
    </lineage>
</organism>
<keyword evidence="5" id="KW-0324">Glycolysis</keyword>
<comment type="caution">
    <text evidence="6">The sequence shown here is derived from an EMBL/GenBank/DDBJ whole genome shotgun (WGS) entry which is preliminary data.</text>
</comment>
<gene>
    <name evidence="6" type="ORF">S01H4_21897</name>
</gene>
<evidence type="ECO:0000256" key="1">
    <source>
        <dbReference type="ARBA" id="ARBA00022679"/>
    </source>
</evidence>
<dbReference type="GO" id="GO:0016301">
    <property type="term" value="F:kinase activity"/>
    <property type="evidence" value="ECO:0007669"/>
    <property type="project" value="UniProtKB-KW"/>
</dbReference>
<reference evidence="6" key="1">
    <citation type="journal article" date="2014" name="Front. Microbiol.">
        <title>High frequency of phylogenetically diverse reductive dehalogenase-homologous genes in deep subseafloor sedimentary metagenomes.</title>
        <authorList>
            <person name="Kawai M."/>
            <person name="Futagami T."/>
            <person name="Toyoda A."/>
            <person name="Takaki Y."/>
            <person name="Nishi S."/>
            <person name="Hori S."/>
            <person name="Arai W."/>
            <person name="Tsubouchi T."/>
            <person name="Morono Y."/>
            <person name="Uchiyama I."/>
            <person name="Ito T."/>
            <person name="Fujiyama A."/>
            <person name="Inagaki F."/>
            <person name="Takami H."/>
        </authorList>
    </citation>
    <scope>NUCLEOTIDE SEQUENCE</scope>
    <source>
        <strain evidence="6">Expedition CK06-06</strain>
    </source>
</reference>
<evidence type="ECO:0000256" key="2">
    <source>
        <dbReference type="ARBA" id="ARBA00022723"/>
    </source>
</evidence>
<keyword evidence="1" id="KW-0808">Transferase</keyword>
<dbReference type="PROSITE" id="PS51255">
    <property type="entry name" value="ADPK"/>
    <property type="match status" value="1"/>
</dbReference>
<evidence type="ECO:0000256" key="4">
    <source>
        <dbReference type="ARBA" id="ARBA00022842"/>
    </source>
</evidence>
<evidence type="ECO:0000256" key="3">
    <source>
        <dbReference type="ARBA" id="ARBA00022777"/>
    </source>
</evidence>
<dbReference type="InterPro" id="IPR029056">
    <property type="entry name" value="Ribokinase-like"/>
</dbReference>
<evidence type="ECO:0000313" key="6">
    <source>
        <dbReference type="EMBL" id="GAG83375.1"/>
    </source>
</evidence>
<proteinExistence type="predicted"/>
<protein>
    <submittedName>
        <fullName evidence="6">Uncharacterized protein</fullName>
    </submittedName>
</protein>
<dbReference type="InterPro" id="IPR007666">
    <property type="entry name" value="ADP_PFK/GK"/>
</dbReference>
<feature type="non-terminal residue" evidence="6">
    <location>
        <position position="1"/>
    </location>
</feature>
<name>X1ALA5_9ZZZZ</name>
<dbReference type="GO" id="GO:0016773">
    <property type="term" value="F:phosphotransferase activity, alcohol group as acceptor"/>
    <property type="evidence" value="ECO:0007669"/>
    <property type="project" value="InterPro"/>
</dbReference>
<dbReference type="AlphaFoldDB" id="X1ALA5"/>
<dbReference type="Gene3D" id="3.40.1190.20">
    <property type="match status" value="1"/>
</dbReference>
<keyword evidence="4" id="KW-0460">Magnesium</keyword>
<accession>X1ALA5</accession>
<dbReference type="EMBL" id="BART01009970">
    <property type="protein sequence ID" value="GAG83375.1"/>
    <property type="molecule type" value="Genomic_DNA"/>
</dbReference>
<keyword evidence="2" id="KW-0479">Metal-binding</keyword>